<sequence length="58" mass="6978">MVPGYRFLQGNRISPSRKVNLELGHTILTNSRFAVLGSEEDEERYKNRETRRRMRLIW</sequence>
<dbReference type="Proteomes" id="UP000712600">
    <property type="component" value="Unassembled WGS sequence"/>
</dbReference>
<gene>
    <name evidence="1" type="ORF">F2Q69_00059932</name>
</gene>
<evidence type="ECO:0000313" key="2">
    <source>
        <dbReference type="Proteomes" id="UP000712600"/>
    </source>
</evidence>
<dbReference type="EMBL" id="QGKX02000095">
    <property type="protein sequence ID" value="KAF3573804.1"/>
    <property type="molecule type" value="Genomic_DNA"/>
</dbReference>
<proteinExistence type="predicted"/>
<reference evidence="1" key="1">
    <citation type="submission" date="2019-12" db="EMBL/GenBank/DDBJ databases">
        <title>Genome sequencing and annotation of Brassica cretica.</title>
        <authorList>
            <person name="Studholme D.J."/>
            <person name="Sarris P."/>
        </authorList>
    </citation>
    <scope>NUCLEOTIDE SEQUENCE</scope>
    <source>
        <strain evidence="1">PFS-109/04</strain>
        <tissue evidence="1">Leaf</tissue>
    </source>
</reference>
<accession>A0A8S9RKR2</accession>
<name>A0A8S9RKR2_BRACR</name>
<protein>
    <submittedName>
        <fullName evidence="1">Uncharacterized protein</fullName>
    </submittedName>
</protein>
<organism evidence="1 2">
    <name type="scientific">Brassica cretica</name>
    <name type="common">Mustard</name>
    <dbReference type="NCBI Taxonomy" id="69181"/>
    <lineage>
        <taxon>Eukaryota</taxon>
        <taxon>Viridiplantae</taxon>
        <taxon>Streptophyta</taxon>
        <taxon>Embryophyta</taxon>
        <taxon>Tracheophyta</taxon>
        <taxon>Spermatophyta</taxon>
        <taxon>Magnoliopsida</taxon>
        <taxon>eudicotyledons</taxon>
        <taxon>Gunneridae</taxon>
        <taxon>Pentapetalae</taxon>
        <taxon>rosids</taxon>
        <taxon>malvids</taxon>
        <taxon>Brassicales</taxon>
        <taxon>Brassicaceae</taxon>
        <taxon>Brassiceae</taxon>
        <taxon>Brassica</taxon>
    </lineage>
</organism>
<evidence type="ECO:0000313" key="1">
    <source>
        <dbReference type="EMBL" id="KAF3573804.1"/>
    </source>
</evidence>
<comment type="caution">
    <text evidence="1">The sequence shown here is derived from an EMBL/GenBank/DDBJ whole genome shotgun (WGS) entry which is preliminary data.</text>
</comment>
<dbReference type="AlphaFoldDB" id="A0A8S9RKR2"/>